<protein>
    <submittedName>
        <fullName evidence="1">Putative alpha-dextrin endo-1, 6-alpha-glucosidase</fullName>
    </submittedName>
</protein>
<dbReference type="InterPro" id="IPR029058">
    <property type="entry name" value="AB_hydrolase_fold"/>
</dbReference>
<accession>V5WF17</accession>
<dbReference type="eggNOG" id="COG2819">
    <property type="taxonomic scope" value="Bacteria"/>
</dbReference>
<name>V5WF17_9SPIO</name>
<dbReference type="Proteomes" id="UP000018680">
    <property type="component" value="Chromosome"/>
</dbReference>
<organism evidence="1 2">
    <name type="scientific">Salinispira pacifica</name>
    <dbReference type="NCBI Taxonomy" id="1307761"/>
    <lineage>
        <taxon>Bacteria</taxon>
        <taxon>Pseudomonadati</taxon>
        <taxon>Spirochaetota</taxon>
        <taxon>Spirochaetia</taxon>
        <taxon>Spirochaetales</taxon>
        <taxon>Spirochaetaceae</taxon>
        <taxon>Salinispira</taxon>
    </lineage>
</organism>
<dbReference type="InterPro" id="IPR050583">
    <property type="entry name" value="Mycobacterial_A85_antigen"/>
</dbReference>
<dbReference type="KEGG" id="slr:L21SP2_0985"/>
<dbReference type="EMBL" id="CP006939">
    <property type="protein sequence ID" value="AHC14403.1"/>
    <property type="molecule type" value="Genomic_DNA"/>
</dbReference>
<gene>
    <name evidence="1" type="ORF">L21SP2_0985</name>
</gene>
<dbReference type="Pfam" id="PF00756">
    <property type="entry name" value="Esterase"/>
    <property type="match status" value="1"/>
</dbReference>
<evidence type="ECO:0000313" key="1">
    <source>
        <dbReference type="EMBL" id="AHC14403.1"/>
    </source>
</evidence>
<dbReference type="PANTHER" id="PTHR48098">
    <property type="entry name" value="ENTEROCHELIN ESTERASE-RELATED"/>
    <property type="match status" value="1"/>
</dbReference>
<reference evidence="1 2" key="1">
    <citation type="journal article" date="2015" name="Stand. Genomic Sci.">
        <title>Complete genome sequence and description of Salinispira pacifica gen. nov., sp. nov., a novel spirochaete isolated form a hypersaline microbial mat.</title>
        <authorList>
            <person name="Ben Hania W."/>
            <person name="Joseph M."/>
            <person name="Schumann P."/>
            <person name="Bunk B."/>
            <person name="Fiebig A."/>
            <person name="Sproer C."/>
            <person name="Klenk H.P."/>
            <person name="Fardeau M.L."/>
            <person name="Spring S."/>
        </authorList>
    </citation>
    <scope>NUCLEOTIDE SEQUENCE [LARGE SCALE GENOMIC DNA]</scope>
    <source>
        <strain evidence="1 2">L21-RPul-D2</strain>
    </source>
</reference>
<dbReference type="STRING" id="1307761.L21SP2_0985"/>
<dbReference type="HOGENOM" id="CLU_039834_1_2_12"/>
<sequence>MQESPGRAPKLVELTTANPPGIDPRRVQLWVDDDWDNAPGRSLLIMHDGQNLFREQDAHYGIWGIVQAIRRLRSLKAIPPTAVVGVWNSGENRWLDYMPMIHPSESRQWQAVMAEHKALGELPRSTLYGDYIVSSVIPAALEHAGAGTGDCRIHTMGSSMGGLISLDLFIRYPEIFRGAGCLSTHWSAGGSRMIDYAKKGLSSWKGSDGRKLYFDFGSSGLDGDYEQYQNQLDGHLISRGITYGTDFLSHRFPGAEHSEGDWRMRLEVPLRFLLSS</sequence>
<evidence type="ECO:0000313" key="2">
    <source>
        <dbReference type="Proteomes" id="UP000018680"/>
    </source>
</evidence>
<dbReference type="SUPFAM" id="SSF53474">
    <property type="entry name" value="alpha/beta-Hydrolases"/>
    <property type="match status" value="1"/>
</dbReference>
<dbReference type="Gene3D" id="3.40.50.1820">
    <property type="entry name" value="alpha/beta hydrolase"/>
    <property type="match status" value="1"/>
</dbReference>
<proteinExistence type="predicted"/>
<dbReference type="InterPro" id="IPR000801">
    <property type="entry name" value="Esterase-like"/>
</dbReference>
<dbReference type="PANTHER" id="PTHR48098:SF6">
    <property type="entry name" value="FERRI-BACILLIBACTIN ESTERASE BESA"/>
    <property type="match status" value="1"/>
</dbReference>
<dbReference type="RefSeq" id="WP_024267333.1">
    <property type="nucleotide sequence ID" value="NC_023035.1"/>
</dbReference>
<keyword evidence="2" id="KW-1185">Reference proteome</keyword>
<dbReference type="AlphaFoldDB" id="V5WF17"/>